<protein>
    <recommendedName>
        <fullName evidence="4">Retrotransposon gag domain-containing protein</fullName>
    </recommendedName>
</protein>
<feature type="compositionally biased region" description="Polar residues" evidence="1">
    <location>
        <begin position="65"/>
        <end position="82"/>
    </location>
</feature>
<dbReference type="AlphaFoldDB" id="A0A5N6LV24"/>
<organism evidence="2 3">
    <name type="scientific">Mikania micrantha</name>
    <name type="common">bitter vine</name>
    <dbReference type="NCBI Taxonomy" id="192012"/>
    <lineage>
        <taxon>Eukaryota</taxon>
        <taxon>Viridiplantae</taxon>
        <taxon>Streptophyta</taxon>
        <taxon>Embryophyta</taxon>
        <taxon>Tracheophyta</taxon>
        <taxon>Spermatophyta</taxon>
        <taxon>Magnoliopsida</taxon>
        <taxon>eudicotyledons</taxon>
        <taxon>Gunneridae</taxon>
        <taxon>Pentapetalae</taxon>
        <taxon>asterids</taxon>
        <taxon>campanulids</taxon>
        <taxon>Asterales</taxon>
        <taxon>Asteraceae</taxon>
        <taxon>Asteroideae</taxon>
        <taxon>Heliantheae alliance</taxon>
        <taxon>Eupatorieae</taxon>
        <taxon>Mikania</taxon>
    </lineage>
</organism>
<dbReference type="EMBL" id="SZYD01000018">
    <property type="protein sequence ID" value="KAD2805411.1"/>
    <property type="molecule type" value="Genomic_DNA"/>
</dbReference>
<comment type="caution">
    <text evidence="2">The sequence shown here is derived from an EMBL/GenBank/DDBJ whole genome shotgun (WGS) entry which is preliminary data.</text>
</comment>
<reference evidence="2 3" key="1">
    <citation type="submission" date="2019-05" db="EMBL/GenBank/DDBJ databases">
        <title>Mikania micrantha, genome provides insights into the molecular mechanism of rapid growth.</title>
        <authorList>
            <person name="Liu B."/>
        </authorList>
    </citation>
    <scope>NUCLEOTIDE SEQUENCE [LARGE SCALE GENOMIC DNA]</scope>
    <source>
        <strain evidence="2">NLD-2019</strain>
        <tissue evidence="2">Leaf</tissue>
    </source>
</reference>
<dbReference type="Proteomes" id="UP000326396">
    <property type="component" value="Linkage Group LG8"/>
</dbReference>
<proteinExistence type="predicted"/>
<evidence type="ECO:0000256" key="1">
    <source>
        <dbReference type="SAM" id="MobiDB-lite"/>
    </source>
</evidence>
<dbReference type="OrthoDB" id="2272416at2759"/>
<evidence type="ECO:0008006" key="4">
    <source>
        <dbReference type="Google" id="ProtNLM"/>
    </source>
</evidence>
<keyword evidence="3" id="KW-1185">Reference proteome</keyword>
<gene>
    <name evidence="2" type="ORF">E3N88_38788</name>
</gene>
<accession>A0A5N6LV24</accession>
<evidence type="ECO:0000313" key="2">
    <source>
        <dbReference type="EMBL" id="KAD2805411.1"/>
    </source>
</evidence>
<sequence>MIAQRDDEPMMEFMARFTRMASFLGEATGNQQVEANKIKWATLELAEKMMCTRENRKRDRDDNNHTSSGNKKVQSNGPNRETQMQMYQPPIQERNHNFIEVCKHCGKTHRGTCHRLTGACFQFEKIGHHAKDCKNPKPRLNGNVRETNAPRNIGGRVFALTSDYIFKAPNNPI</sequence>
<name>A0A5N6LV24_9ASTR</name>
<evidence type="ECO:0000313" key="3">
    <source>
        <dbReference type="Proteomes" id="UP000326396"/>
    </source>
</evidence>
<feature type="compositionally biased region" description="Basic and acidic residues" evidence="1">
    <location>
        <begin position="53"/>
        <end position="64"/>
    </location>
</feature>
<feature type="region of interest" description="Disordered" evidence="1">
    <location>
        <begin position="53"/>
        <end position="82"/>
    </location>
</feature>